<feature type="transmembrane region" description="Helical" evidence="1">
    <location>
        <begin position="35"/>
        <end position="54"/>
    </location>
</feature>
<reference evidence="2" key="1">
    <citation type="submission" date="2020-02" db="EMBL/GenBank/DDBJ databases">
        <authorList>
            <person name="Meier V. D."/>
        </authorList>
    </citation>
    <scope>NUCLEOTIDE SEQUENCE</scope>
    <source>
        <strain evidence="2">AVDCRST_MAG93</strain>
    </source>
</reference>
<sequence length="97" mass="11381">MPLGLWWEGFGVALLGVITAVLLVRWLLRRRKQRFAAFVLASGLLLGLSAHTAWQLEQYCSQRHPHVDCVDDSYDGLLWKVYRPMRRVYLELRHTLF</sequence>
<dbReference type="EMBL" id="CADCTR010001947">
    <property type="protein sequence ID" value="CAA9321771.1"/>
    <property type="molecule type" value="Genomic_DNA"/>
</dbReference>
<evidence type="ECO:0000256" key="1">
    <source>
        <dbReference type="SAM" id="Phobius"/>
    </source>
</evidence>
<proteinExistence type="predicted"/>
<keyword evidence="1" id="KW-0472">Membrane</keyword>
<feature type="transmembrane region" description="Helical" evidence="1">
    <location>
        <begin position="6"/>
        <end position="28"/>
    </location>
</feature>
<protein>
    <submittedName>
        <fullName evidence="2">Uncharacterized protein</fullName>
    </submittedName>
</protein>
<organism evidence="2">
    <name type="scientific">uncultured Chloroflexia bacterium</name>
    <dbReference type="NCBI Taxonomy" id="1672391"/>
    <lineage>
        <taxon>Bacteria</taxon>
        <taxon>Bacillati</taxon>
        <taxon>Chloroflexota</taxon>
        <taxon>Chloroflexia</taxon>
        <taxon>environmental samples</taxon>
    </lineage>
</organism>
<keyword evidence="1" id="KW-1133">Transmembrane helix</keyword>
<accession>A0A6J4L446</accession>
<name>A0A6J4L446_9CHLR</name>
<gene>
    <name evidence="2" type="ORF">AVDCRST_MAG93-5782</name>
</gene>
<keyword evidence="1" id="KW-0812">Transmembrane</keyword>
<evidence type="ECO:0000313" key="2">
    <source>
        <dbReference type="EMBL" id="CAA9321771.1"/>
    </source>
</evidence>
<dbReference type="AlphaFoldDB" id="A0A6J4L446"/>